<dbReference type="SUPFAM" id="SSF88659">
    <property type="entry name" value="Sigma3 and sigma4 domains of RNA polymerase sigma factors"/>
    <property type="match status" value="1"/>
</dbReference>
<evidence type="ECO:0000259" key="6">
    <source>
        <dbReference type="Pfam" id="PF04542"/>
    </source>
</evidence>
<comment type="similarity">
    <text evidence="1">Belongs to the sigma-70 factor family. ECF subfamily.</text>
</comment>
<dbReference type="Pfam" id="PF04545">
    <property type="entry name" value="Sigma70_r4"/>
    <property type="match status" value="1"/>
</dbReference>
<dbReference type="InterPro" id="IPR013325">
    <property type="entry name" value="RNA_pol_sigma_r2"/>
</dbReference>
<evidence type="ECO:0000256" key="3">
    <source>
        <dbReference type="ARBA" id="ARBA00023082"/>
    </source>
</evidence>
<feature type="domain" description="RNA polymerase sigma-70 region 4" evidence="7">
    <location>
        <begin position="198"/>
        <end position="255"/>
    </location>
</feature>
<dbReference type="NCBIfam" id="TIGR02937">
    <property type="entry name" value="sigma70-ECF"/>
    <property type="match status" value="1"/>
</dbReference>
<dbReference type="PANTHER" id="PTHR43133:SF8">
    <property type="entry name" value="RNA POLYMERASE SIGMA FACTOR HI_1459-RELATED"/>
    <property type="match status" value="1"/>
</dbReference>
<name>A0A395M1E3_9BACT</name>
<dbReference type="Proteomes" id="UP000266389">
    <property type="component" value="Unassembled WGS sequence"/>
</dbReference>
<evidence type="ECO:0000259" key="7">
    <source>
        <dbReference type="Pfam" id="PF04545"/>
    </source>
</evidence>
<dbReference type="GO" id="GO:0003677">
    <property type="term" value="F:DNA binding"/>
    <property type="evidence" value="ECO:0007669"/>
    <property type="project" value="UniProtKB-KW"/>
</dbReference>
<keyword evidence="3" id="KW-0731">Sigma factor</keyword>
<dbReference type="Gene3D" id="1.10.1740.10">
    <property type="match status" value="1"/>
</dbReference>
<keyword evidence="5" id="KW-0804">Transcription</keyword>
<comment type="caution">
    <text evidence="8">The sequence shown here is derived from an EMBL/GenBank/DDBJ whole genome shotgun (WGS) entry which is preliminary data.</text>
</comment>
<dbReference type="InterPro" id="IPR007627">
    <property type="entry name" value="RNA_pol_sigma70_r2"/>
</dbReference>
<keyword evidence="2" id="KW-0805">Transcription regulation</keyword>
<gene>
    <name evidence="8" type="ORF">D0433_09405</name>
</gene>
<evidence type="ECO:0000256" key="4">
    <source>
        <dbReference type="ARBA" id="ARBA00023125"/>
    </source>
</evidence>
<evidence type="ECO:0000313" key="9">
    <source>
        <dbReference type="Proteomes" id="UP000266389"/>
    </source>
</evidence>
<dbReference type="AlphaFoldDB" id="A0A395M1E3"/>
<dbReference type="InterPro" id="IPR007630">
    <property type="entry name" value="RNA_pol_sigma70_r4"/>
</dbReference>
<dbReference type="PANTHER" id="PTHR43133">
    <property type="entry name" value="RNA POLYMERASE ECF-TYPE SIGMA FACTO"/>
    <property type="match status" value="1"/>
</dbReference>
<dbReference type="InterPro" id="IPR013324">
    <property type="entry name" value="RNA_pol_sigma_r3/r4-like"/>
</dbReference>
<dbReference type="InterPro" id="IPR039425">
    <property type="entry name" value="RNA_pol_sigma-70-like"/>
</dbReference>
<keyword evidence="4" id="KW-0238">DNA-binding</keyword>
<reference evidence="8 9" key="1">
    <citation type="journal article" date="2011" name="ISME J.">
        <title>Community ecology of hot spring cyanobacterial mats: predominant populations and their functional potential.</title>
        <authorList>
            <person name="Klatt C.G."/>
            <person name="Wood J.M."/>
            <person name="Rusch D.B."/>
            <person name="Bateson M.M."/>
            <person name="Hamamura N."/>
            <person name="Heidelberg J.F."/>
            <person name="Grossman A.R."/>
            <person name="Bhaya D."/>
            <person name="Cohan F.M."/>
            <person name="Kuhl M."/>
            <person name="Bryant D.A."/>
            <person name="Ward D.M."/>
        </authorList>
    </citation>
    <scope>NUCLEOTIDE SEQUENCE [LARGE SCALE GENOMIC DNA]</scope>
    <source>
        <strain evidence="8">OS</strain>
    </source>
</reference>
<dbReference type="SUPFAM" id="SSF88946">
    <property type="entry name" value="Sigma2 domain of RNA polymerase sigma factors"/>
    <property type="match status" value="1"/>
</dbReference>
<dbReference type="Gene3D" id="1.10.10.10">
    <property type="entry name" value="Winged helix-like DNA-binding domain superfamily/Winged helix DNA-binding domain"/>
    <property type="match status" value="1"/>
</dbReference>
<organism evidence="8 9">
    <name type="scientific">Candidatus Thermochlorobacter aerophilus</name>
    <dbReference type="NCBI Taxonomy" id="1868324"/>
    <lineage>
        <taxon>Bacteria</taxon>
        <taxon>Pseudomonadati</taxon>
        <taxon>Chlorobiota</taxon>
        <taxon>Chlorobiia</taxon>
        <taxon>Chlorobiales</taxon>
        <taxon>Candidatus Thermochlorobacteriaceae</taxon>
        <taxon>Candidatus Thermochlorobacter</taxon>
    </lineage>
</organism>
<evidence type="ECO:0000313" key="8">
    <source>
        <dbReference type="EMBL" id="RFM23734.1"/>
    </source>
</evidence>
<accession>A0A395M1E3</accession>
<proteinExistence type="inferred from homology"/>
<evidence type="ECO:0000256" key="2">
    <source>
        <dbReference type="ARBA" id="ARBA00023015"/>
    </source>
</evidence>
<dbReference type="GO" id="GO:0016987">
    <property type="term" value="F:sigma factor activity"/>
    <property type="evidence" value="ECO:0007669"/>
    <property type="project" value="UniProtKB-KW"/>
</dbReference>
<sequence>MTKRAASTAYIVALHRAAGIMRAEQHVSARHQQLVANSLSNSNAPLPVIMQLAIDLSKKMDGELLMLIAQRHDGWEDAFRVFYERHREYLFYICNRKYCHELGADAVQDLVQDTFVRVLEKAHTFRADDTLSPDASLRRTRGWLQRIAENLFNDHHRRNTSIPTEPLTDAHIAHTSMPAENNSQDSQDSKQMKIIKDALNSLTEREQDIMRTVYQWYDSGKNLPAHVIEELTQRYDTTPENIRQILSRARKKVREFIARNSSLSF</sequence>
<dbReference type="GO" id="GO:0006352">
    <property type="term" value="P:DNA-templated transcription initiation"/>
    <property type="evidence" value="ECO:0007669"/>
    <property type="project" value="InterPro"/>
</dbReference>
<protein>
    <submittedName>
        <fullName evidence="8">Sigma-70 family RNA polymerase sigma factor</fullName>
    </submittedName>
</protein>
<evidence type="ECO:0000256" key="1">
    <source>
        <dbReference type="ARBA" id="ARBA00010641"/>
    </source>
</evidence>
<dbReference type="Pfam" id="PF04542">
    <property type="entry name" value="Sigma70_r2"/>
    <property type="match status" value="1"/>
</dbReference>
<dbReference type="InterPro" id="IPR014284">
    <property type="entry name" value="RNA_pol_sigma-70_dom"/>
</dbReference>
<dbReference type="EMBL" id="PHFL01000059">
    <property type="protein sequence ID" value="RFM23734.1"/>
    <property type="molecule type" value="Genomic_DNA"/>
</dbReference>
<evidence type="ECO:0000256" key="5">
    <source>
        <dbReference type="ARBA" id="ARBA00023163"/>
    </source>
</evidence>
<feature type="domain" description="RNA polymerase sigma-70 region 2" evidence="6">
    <location>
        <begin position="82"/>
        <end position="160"/>
    </location>
</feature>
<dbReference type="InterPro" id="IPR036388">
    <property type="entry name" value="WH-like_DNA-bd_sf"/>
</dbReference>